<gene>
    <name evidence="2" type="ORF">Ga0074812_13871</name>
</gene>
<dbReference type="Pfam" id="PF03259">
    <property type="entry name" value="Robl_LC7"/>
    <property type="match status" value="1"/>
</dbReference>
<keyword evidence="3" id="KW-1185">Reference proteome</keyword>
<dbReference type="GO" id="GO:0032008">
    <property type="term" value="P:positive regulation of TOR signaling"/>
    <property type="evidence" value="ECO:0007669"/>
    <property type="project" value="InterPro"/>
</dbReference>
<dbReference type="InterPro" id="IPR037587">
    <property type="entry name" value="LAMTOR2-like"/>
</dbReference>
<reference evidence="3" key="1">
    <citation type="submission" date="2015-11" db="EMBL/GenBank/DDBJ databases">
        <authorList>
            <person name="Varghese N."/>
        </authorList>
    </citation>
    <scope>NUCLEOTIDE SEQUENCE [LARGE SCALE GENOMIC DNA]</scope>
    <source>
        <strain evidence="3">DSM 45899</strain>
    </source>
</reference>
<dbReference type="SUPFAM" id="SSF103196">
    <property type="entry name" value="Roadblock/LC7 domain"/>
    <property type="match status" value="1"/>
</dbReference>
<dbReference type="EMBL" id="FAOZ01000038">
    <property type="protein sequence ID" value="CUU60356.1"/>
    <property type="molecule type" value="Genomic_DNA"/>
</dbReference>
<dbReference type="Proteomes" id="UP000198802">
    <property type="component" value="Unassembled WGS sequence"/>
</dbReference>
<dbReference type="InterPro" id="IPR004942">
    <property type="entry name" value="Roadblock/LAMTOR2_dom"/>
</dbReference>
<sequence length="122" mass="13069">MYVRKQSVTSILRELNASSEDIEASALVSMDGLLMASMLPPEFEQDRVAAMSAAMLALGSQTSMELNRGALDQILIRGQRGHVLLTRAGPETVLVVVTRPNAQLGTTFLDVRRGAEALSAAL</sequence>
<accession>A0A0S4QYI8</accession>
<proteinExistence type="predicted"/>
<dbReference type="AlphaFoldDB" id="A0A0S4QYI8"/>
<feature type="domain" description="Roadblock/LAMTOR2" evidence="1">
    <location>
        <begin position="8"/>
        <end position="98"/>
    </location>
</feature>
<evidence type="ECO:0000313" key="2">
    <source>
        <dbReference type="EMBL" id="CUU60356.1"/>
    </source>
</evidence>
<dbReference type="Gene3D" id="3.30.450.30">
    <property type="entry name" value="Dynein light chain 2a, cytoplasmic"/>
    <property type="match status" value="1"/>
</dbReference>
<organism evidence="2 3">
    <name type="scientific">Parafrankia irregularis</name>
    <dbReference type="NCBI Taxonomy" id="795642"/>
    <lineage>
        <taxon>Bacteria</taxon>
        <taxon>Bacillati</taxon>
        <taxon>Actinomycetota</taxon>
        <taxon>Actinomycetes</taxon>
        <taxon>Frankiales</taxon>
        <taxon>Frankiaceae</taxon>
        <taxon>Parafrankia</taxon>
    </lineage>
</organism>
<evidence type="ECO:0000259" key="1">
    <source>
        <dbReference type="SMART" id="SM00960"/>
    </source>
</evidence>
<dbReference type="SMART" id="SM00960">
    <property type="entry name" value="Robl_LC7"/>
    <property type="match status" value="1"/>
</dbReference>
<dbReference type="PANTHER" id="PTHR13323">
    <property type="entry name" value="LATE ENDOSOMAL/LYSOSOMAL MP1 INTERACTING PROTEIN"/>
    <property type="match status" value="1"/>
</dbReference>
<name>A0A0S4QYI8_9ACTN</name>
<protein>
    <recommendedName>
        <fullName evidence="1">Roadblock/LAMTOR2 domain-containing protein</fullName>
    </recommendedName>
</protein>
<evidence type="ECO:0000313" key="3">
    <source>
        <dbReference type="Proteomes" id="UP000198802"/>
    </source>
</evidence>
<dbReference type="RefSeq" id="WP_207550478.1">
    <property type="nucleotide sequence ID" value="NZ_FAOZ01000038.1"/>
</dbReference>
<dbReference type="GO" id="GO:0060090">
    <property type="term" value="F:molecular adaptor activity"/>
    <property type="evidence" value="ECO:0007669"/>
    <property type="project" value="InterPro"/>
</dbReference>
<dbReference type="GO" id="GO:0005085">
    <property type="term" value="F:guanyl-nucleotide exchange factor activity"/>
    <property type="evidence" value="ECO:0007669"/>
    <property type="project" value="InterPro"/>
</dbReference>